<reference evidence="2" key="1">
    <citation type="submission" date="2018-03" db="EMBL/GenBank/DDBJ databases">
        <title>Ecological and genomic features of two cosmopolitan and abundant freshwater picocyanobacteria.</title>
        <authorList>
            <person name="Cabello-Yeves P.J."/>
            <person name="Picazo A."/>
            <person name="Camacho A."/>
            <person name="Callieri C."/>
            <person name="Rosselli R."/>
            <person name="Roda-Garcia J."/>
            <person name="Coutinho F.H."/>
            <person name="Rodriguez-Valera F."/>
        </authorList>
    </citation>
    <scope>NUCLEOTIDE SEQUENCE [LARGE SCALE GENOMIC DNA]</scope>
    <source>
        <strain evidence="2">Tous</strain>
    </source>
</reference>
<protein>
    <submittedName>
        <fullName evidence="1">Uncharacterized protein</fullName>
    </submittedName>
</protein>
<evidence type="ECO:0000313" key="2">
    <source>
        <dbReference type="Proteomes" id="UP000240206"/>
    </source>
</evidence>
<proteinExistence type="predicted"/>
<dbReference type="RefSeq" id="WP_106500724.1">
    <property type="nucleotide sequence ID" value="NZ_PXVC01000075.1"/>
</dbReference>
<dbReference type="AlphaFoldDB" id="A0A2P7EC30"/>
<gene>
    <name evidence="1" type="ORF">C7K08_11330</name>
</gene>
<accession>A0A2P7EC30</accession>
<dbReference type="Proteomes" id="UP000240206">
    <property type="component" value="Unassembled WGS sequence"/>
</dbReference>
<keyword evidence="2" id="KW-1185">Reference proteome</keyword>
<organism evidence="1 2">
    <name type="scientific">Synechococcus lacustris str. Tous</name>
    <dbReference type="NCBI Taxonomy" id="1910958"/>
    <lineage>
        <taxon>Bacteria</taxon>
        <taxon>Bacillati</taxon>
        <taxon>Cyanobacteriota</taxon>
        <taxon>Cyanophyceae</taxon>
        <taxon>Synechococcales</taxon>
        <taxon>Synechococcaceae</taxon>
        <taxon>Synechococcus</taxon>
    </lineage>
</organism>
<comment type="caution">
    <text evidence="1">The sequence shown here is derived from an EMBL/GenBank/DDBJ whole genome shotgun (WGS) entry which is preliminary data.</text>
</comment>
<name>A0A2P7EC30_9SYNE</name>
<evidence type="ECO:0000313" key="1">
    <source>
        <dbReference type="EMBL" id="PSI00780.1"/>
    </source>
</evidence>
<dbReference type="Pfam" id="PF20045">
    <property type="entry name" value="DUF6447"/>
    <property type="match status" value="1"/>
</dbReference>
<dbReference type="InterPro" id="IPR045615">
    <property type="entry name" value="DUF6447"/>
</dbReference>
<dbReference type="EMBL" id="PXVC01000075">
    <property type="protein sequence ID" value="PSI00780.1"/>
    <property type="molecule type" value="Genomic_DNA"/>
</dbReference>
<sequence length="71" mass="7937">MPNSSSSVLTFADKRYAIQDLPDTAKAAIQNLQWADAQIRHHEEALRVNMYARQAMVQELSSILASVQPLP</sequence>